<dbReference type="STRING" id="560819.SAMN05428998_1082"/>
<evidence type="ECO:0008006" key="4">
    <source>
        <dbReference type="Google" id="ProtNLM"/>
    </source>
</evidence>
<feature type="compositionally biased region" description="Basic and acidic residues" evidence="1">
    <location>
        <begin position="1280"/>
        <end position="1289"/>
    </location>
</feature>
<organism evidence="2 3">
    <name type="scientific">Tistlia consotensis USBA 355</name>
    <dbReference type="NCBI Taxonomy" id="560819"/>
    <lineage>
        <taxon>Bacteria</taxon>
        <taxon>Pseudomonadati</taxon>
        <taxon>Pseudomonadota</taxon>
        <taxon>Alphaproteobacteria</taxon>
        <taxon>Rhodospirillales</taxon>
        <taxon>Rhodovibrionaceae</taxon>
        <taxon>Tistlia</taxon>
    </lineage>
</organism>
<evidence type="ECO:0000313" key="3">
    <source>
        <dbReference type="Proteomes" id="UP000192917"/>
    </source>
</evidence>
<dbReference type="RefSeq" id="WP_085122898.1">
    <property type="nucleotide sequence ID" value="NZ_FWZX01000008.1"/>
</dbReference>
<keyword evidence="3" id="KW-1185">Reference proteome</keyword>
<dbReference type="Proteomes" id="UP000192917">
    <property type="component" value="Unassembled WGS sequence"/>
</dbReference>
<accession>A0A1Y6BQ66</accession>
<protein>
    <recommendedName>
        <fullName evidence="4">Prophage tail length tape measure protein</fullName>
    </recommendedName>
</protein>
<proteinExistence type="predicted"/>
<dbReference type="EMBL" id="FWZX01000008">
    <property type="protein sequence ID" value="SMF23381.1"/>
    <property type="molecule type" value="Genomic_DNA"/>
</dbReference>
<evidence type="ECO:0000256" key="1">
    <source>
        <dbReference type="SAM" id="MobiDB-lite"/>
    </source>
</evidence>
<evidence type="ECO:0000313" key="2">
    <source>
        <dbReference type="EMBL" id="SMF23381.1"/>
    </source>
</evidence>
<feature type="region of interest" description="Disordered" evidence="1">
    <location>
        <begin position="1280"/>
        <end position="1313"/>
    </location>
</feature>
<gene>
    <name evidence="2" type="ORF">SAMN05428998_1082</name>
</gene>
<sequence length="1313" mass="138572">MIRLAEAYQLADKAQKGFAATDLSGALGRSRTAIESEIVSNLSAQQEALKQRLSSFGDTLRSGPFTIQQGMAARFGIPRKIIADLPVTDEQAASLTGAIGAFLDHKTVDNAKAVADALNKINAEASKISPEVAKLAQQVGDDFDAIAQDQRAIDALKELRRQIQDTGTVAAQFASDEERLLQRKLSLVGADPAKAAGEIAALQKRLELQKQQQGALTAEQEAEVERARRLAEGNVLLEQQTGLVRQVRQAEDDGELLQRRLELIGASKVERDVELARLQQRQELERQGIPLDDARARKLVEQAGTLARQNDLVEYQVKLAEKLAGGQDSLTILQRQFSLLGADPVVSAGVIAREQQRLEIVREIGSADDQRSRDLIDQAGRIAEQNARLTIQKGLVEDIRAANDNLRVLEAERDLVGATSIERETILAQLRTELDLKKRGVDLSSAEAQQLIALNREIAAKGVLLDQQKQFVDSLSDSIRQAWEDGTGDVDLGNITDALTKAFKSAWYSAIIDAPLRQLAGAASKPLTEAIGGTGTGGLGNLSLTKIGDWLGLTGHSSAANDLSAFGGAGPTIAGTGVGQSAALAASGPLGGAGTLPGTVTGSSGGATAAATAAQATPGAASGLSFGQAFGAAGFGLGAFQGFQSGNYAQGVSNLVAAGLMFTPAAPIAPLVPIAGSIIGGFFGNHHPTVGPNSAATGTLYGGLAGITDAGADNDGHVANSVNFLKQLAQALDQVGTAAGKALPPVDANVKINEKSGEILVTIADETRRYTDATEAQLDSLKRLTERYGDLDGDMAKVVAGAGSLDDALQGLQTIATIDALPTYFKAQTDLERQVTELTDRYQALTDQAEKLGLSEQRLQHIREAEAAQLEQLRTDFEASIQRQILEITNSGSASLASLQDAFVQTLHDAAAVGADLEAVERLYGLKRLQAVQSFSEQQLRALQYGTQLDQALAAYETARRRIQTAVQDMVSPLQQFIDAAEQFRDSLGRIFDSLLTNKELSPLADQERRDEALKVLKQTIADAAGGDVTALGNVQADVQSFLQASKDVNASTPAYQADFKLAQDLANGLGVELEPQIDVAHQQLDVLQQILDQLQNPQVDTGALSSLLAAAGLNPALAGGLVSSLASAQQAIERETAHSNRDALQQTYSDLLQKLRHGSPTQADADAWSRVAGELDASGGLDHAGIAKDAGDWEQRGFKVSGYAEGGDHPGGLRIVGERGAELENTGPARYFSAQQTSQIFAAGISQAAAADADIKALTKAVDRNTAQMVVLIDEVRGRGEDARRQASDLESATRLTGREMKAAAKAAGGSQ</sequence>
<reference evidence="2 3" key="1">
    <citation type="submission" date="2017-04" db="EMBL/GenBank/DDBJ databases">
        <authorList>
            <person name="Afonso C.L."/>
            <person name="Miller P.J."/>
            <person name="Scott M.A."/>
            <person name="Spackman E."/>
            <person name="Goraichik I."/>
            <person name="Dimitrov K.M."/>
            <person name="Suarez D.L."/>
            <person name="Swayne D.E."/>
        </authorList>
    </citation>
    <scope>NUCLEOTIDE SEQUENCE [LARGE SCALE GENOMIC DNA]</scope>
    <source>
        <strain evidence="2 3">USBA 355</strain>
    </source>
</reference>
<name>A0A1Y6BQ66_9PROT</name>